<evidence type="ECO:0000256" key="5">
    <source>
        <dbReference type="ARBA" id="ARBA00022723"/>
    </source>
</evidence>
<evidence type="ECO:0000256" key="6">
    <source>
        <dbReference type="ARBA" id="ARBA00022833"/>
    </source>
</evidence>
<accession>A0AAU8AAZ9</accession>
<dbReference type="GO" id="GO:0008742">
    <property type="term" value="F:L-ribulose-phosphate 4-epimerase activity"/>
    <property type="evidence" value="ECO:0007669"/>
    <property type="project" value="UniProtKB-EC"/>
</dbReference>
<feature type="domain" description="Class II aldolase/adducin N-terminal" evidence="7">
    <location>
        <begin position="7"/>
        <end position="195"/>
    </location>
</feature>
<dbReference type="PANTHER" id="PTHR22789:SF8">
    <property type="entry name" value="L-RIBULOSE-5-PHOSPHATE 4-EPIMERASE SGBE"/>
    <property type="match status" value="1"/>
</dbReference>
<comment type="similarity">
    <text evidence="3">Belongs to the aldolase class II family. AraD/FucA subfamily.</text>
</comment>
<dbReference type="RefSeq" id="WP_079547843.1">
    <property type="nucleotide sequence ID" value="NZ_CP117826.1"/>
</dbReference>
<evidence type="ECO:0000256" key="2">
    <source>
        <dbReference type="ARBA" id="ARBA00001947"/>
    </source>
</evidence>
<evidence type="ECO:0000259" key="7">
    <source>
        <dbReference type="SMART" id="SM01007"/>
    </source>
</evidence>
<dbReference type="GO" id="GO:0019323">
    <property type="term" value="P:pentose catabolic process"/>
    <property type="evidence" value="ECO:0007669"/>
    <property type="project" value="TreeGrafter"/>
</dbReference>
<name>A0AAU8AAZ9_9FIRM</name>
<keyword evidence="5" id="KW-0479">Metal-binding</keyword>
<comment type="catalytic activity">
    <reaction evidence="1">
        <text>L-ribulose 5-phosphate = D-xylulose 5-phosphate</text>
        <dbReference type="Rhea" id="RHEA:22368"/>
        <dbReference type="ChEBI" id="CHEBI:57737"/>
        <dbReference type="ChEBI" id="CHEBI:58226"/>
        <dbReference type="EC" id="5.1.3.4"/>
    </reaction>
</comment>
<dbReference type="GO" id="GO:0016832">
    <property type="term" value="F:aldehyde-lyase activity"/>
    <property type="evidence" value="ECO:0007669"/>
    <property type="project" value="TreeGrafter"/>
</dbReference>
<dbReference type="InterPro" id="IPR050197">
    <property type="entry name" value="Aldolase_class_II_sugar_metab"/>
</dbReference>
<dbReference type="AlphaFoldDB" id="A0AAU8AAZ9"/>
<dbReference type="EC" id="5.1.3.4" evidence="4"/>
<reference evidence="8" key="1">
    <citation type="submission" date="2023-02" db="EMBL/GenBank/DDBJ databases">
        <title>Gut commensal Christensenella minuta modulates host metabolism via a new class of secondary bile acids.</title>
        <authorList>
            <person name="Liu C."/>
        </authorList>
    </citation>
    <scope>NUCLEOTIDE SEQUENCE</scope>
    <source>
        <strain evidence="8">CA70</strain>
    </source>
</reference>
<dbReference type="InterPro" id="IPR001303">
    <property type="entry name" value="Aldolase_II/adducin_N"/>
</dbReference>
<evidence type="ECO:0000256" key="4">
    <source>
        <dbReference type="ARBA" id="ARBA00013186"/>
    </source>
</evidence>
<keyword evidence="6" id="KW-0862">Zinc</keyword>
<organism evidence="8">
    <name type="scientific">Christensenella massiliensis</name>
    <dbReference type="NCBI Taxonomy" id="1805714"/>
    <lineage>
        <taxon>Bacteria</taxon>
        <taxon>Bacillati</taxon>
        <taxon>Bacillota</taxon>
        <taxon>Clostridia</taxon>
        <taxon>Christensenellales</taxon>
        <taxon>Christensenellaceae</taxon>
        <taxon>Christensenella</taxon>
    </lineage>
</organism>
<dbReference type="GO" id="GO:0046872">
    <property type="term" value="F:metal ion binding"/>
    <property type="evidence" value="ECO:0007669"/>
    <property type="project" value="UniProtKB-KW"/>
</dbReference>
<evidence type="ECO:0000256" key="3">
    <source>
        <dbReference type="ARBA" id="ARBA00010037"/>
    </source>
</evidence>
<dbReference type="PANTHER" id="PTHR22789">
    <property type="entry name" value="FUCULOSE PHOSPHATE ALDOLASE"/>
    <property type="match status" value="1"/>
</dbReference>
<evidence type="ECO:0000313" key="8">
    <source>
        <dbReference type="EMBL" id="XCC63309.1"/>
    </source>
</evidence>
<dbReference type="GO" id="GO:0005829">
    <property type="term" value="C:cytosol"/>
    <property type="evidence" value="ECO:0007669"/>
    <property type="project" value="TreeGrafter"/>
</dbReference>
<dbReference type="SMART" id="SM01007">
    <property type="entry name" value="Aldolase_II"/>
    <property type="match status" value="1"/>
</dbReference>
<dbReference type="SUPFAM" id="SSF53639">
    <property type="entry name" value="AraD/HMP-PK domain-like"/>
    <property type="match status" value="1"/>
</dbReference>
<dbReference type="EMBL" id="CP117826">
    <property type="protein sequence ID" value="XCC63309.1"/>
    <property type="molecule type" value="Genomic_DNA"/>
</dbReference>
<dbReference type="Gene3D" id="3.40.225.10">
    <property type="entry name" value="Class II aldolase/adducin N-terminal domain"/>
    <property type="match status" value="1"/>
</dbReference>
<comment type="cofactor">
    <cofactor evidence="2">
        <name>Zn(2+)</name>
        <dbReference type="ChEBI" id="CHEBI:29105"/>
    </cofactor>
</comment>
<protein>
    <recommendedName>
        <fullName evidence="4">L-ribulose-5-phosphate 4-epimerase</fullName>
        <ecNumber evidence="4">5.1.3.4</ecNumber>
    </recommendedName>
</protein>
<dbReference type="InterPro" id="IPR036409">
    <property type="entry name" value="Aldolase_II/adducin_N_sf"/>
</dbReference>
<dbReference type="Pfam" id="PF00596">
    <property type="entry name" value="Aldolase_II"/>
    <property type="match status" value="1"/>
</dbReference>
<proteinExistence type="inferred from homology"/>
<dbReference type="NCBIfam" id="NF006047">
    <property type="entry name" value="PRK08193.1"/>
    <property type="match status" value="1"/>
</dbReference>
<gene>
    <name evidence="8" type="primary">araD</name>
    <name evidence="8" type="ORF">PUP29_05185</name>
</gene>
<evidence type="ECO:0000256" key="1">
    <source>
        <dbReference type="ARBA" id="ARBA00001726"/>
    </source>
</evidence>
<keyword evidence="8" id="KW-0413">Isomerase</keyword>
<sequence length="225" mass="25296">MLEGIKIEVYKANQELAKNGLVTLRWGNISAKDENTGYIVIKPRRTASALLRPDDLIVCDMDGKILEGTHAPTSDLFTHLEIYKAFPQVMSVAHTHSKWATVFAQAGKSIPNLGTAHADYFKYDIPVTRTMRPEEIAKDYEKNTGRIIADAFTLKDPMTTPAVLVKSHGPFVWGQSIHETVDNAVALEYVAEMAFYTLRLNTDTDMNTYLIEKHVQRKQGGRNEQ</sequence>